<accession>A0ABW2RVE7</accession>
<keyword evidence="8" id="KW-0732">Signal</keyword>
<evidence type="ECO:0000256" key="7">
    <source>
        <dbReference type="ARBA" id="ARBA00023008"/>
    </source>
</evidence>
<dbReference type="Pfam" id="PF00127">
    <property type="entry name" value="Copper-bind"/>
    <property type="match status" value="1"/>
</dbReference>
<dbReference type="PANTHER" id="PTHR36507">
    <property type="entry name" value="BLL1555 PROTEIN"/>
    <property type="match status" value="1"/>
</dbReference>
<gene>
    <name evidence="10" type="ORF">ACFQS9_07610</name>
</gene>
<keyword evidence="4" id="KW-0479">Metal-binding</keyword>
<feature type="domain" description="Blue (type 1) copper" evidence="9">
    <location>
        <begin position="31"/>
        <end position="114"/>
    </location>
</feature>
<dbReference type="InterPro" id="IPR008972">
    <property type="entry name" value="Cupredoxin"/>
</dbReference>
<reference evidence="11" key="1">
    <citation type="journal article" date="2019" name="Int. J. Syst. Evol. Microbiol.">
        <title>The Global Catalogue of Microorganisms (GCM) 10K type strain sequencing project: providing services to taxonomists for standard genome sequencing and annotation.</title>
        <authorList>
            <consortium name="The Broad Institute Genomics Platform"/>
            <consortium name="The Broad Institute Genome Sequencing Center for Infectious Disease"/>
            <person name="Wu L."/>
            <person name="Ma J."/>
        </authorList>
    </citation>
    <scope>NUCLEOTIDE SEQUENCE [LARGE SCALE GENOMIC DNA]</scope>
    <source>
        <strain evidence="11">ICMP 19430</strain>
    </source>
</reference>
<feature type="chain" id="PRO_5046557848" evidence="8">
    <location>
        <begin position="28"/>
        <end position="115"/>
    </location>
</feature>
<comment type="subcellular location">
    <subcellularLocation>
        <location evidence="2">Periplasm</location>
    </subcellularLocation>
</comment>
<dbReference type="InterPro" id="IPR000923">
    <property type="entry name" value="BlueCu_1"/>
</dbReference>
<keyword evidence="5" id="KW-0574">Periplasm</keyword>
<dbReference type="InterPro" id="IPR002386">
    <property type="entry name" value="Amicyanin/Pseudoazurin"/>
</dbReference>
<dbReference type="Proteomes" id="UP001596484">
    <property type="component" value="Unassembled WGS sequence"/>
</dbReference>
<evidence type="ECO:0000256" key="4">
    <source>
        <dbReference type="ARBA" id="ARBA00022723"/>
    </source>
</evidence>
<evidence type="ECO:0000256" key="8">
    <source>
        <dbReference type="SAM" id="SignalP"/>
    </source>
</evidence>
<evidence type="ECO:0000256" key="1">
    <source>
        <dbReference type="ARBA" id="ARBA00001935"/>
    </source>
</evidence>
<evidence type="ECO:0000256" key="3">
    <source>
        <dbReference type="ARBA" id="ARBA00022448"/>
    </source>
</evidence>
<sequence>MRALGATIATGLLVASVLAGSGSPAQARDKTVEVNNMAFRPHTARVLIGDTVTWEFNDGATEHNVTATGWATASGRNFASEDMSEGSFSVTFSRPGTYTYICTLHSNMGGQVIVR</sequence>
<dbReference type="PANTHER" id="PTHR36507:SF1">
    <property type="entry name" value="BLL1555 PROTEIN"/>
    <property type="match status" value="1"/>
</dbReference>
<feature type="signal peptide" evidence="8">
    <location>
        <begin position="1"/>
        <end position="27"/>
    </location>
</feature>
<dbReference type="SUPFAM" id="SSF49503">
    <property type="entry name" value="Cupredoxins"/>
    <property type="match status" value="1"/>
</dbReference>
<evidence type="ECO:0000259" key="9">
    <source>
        <dbReference type="Pfam" id="PF00127"/>
    </source>
</evidence>
<dbReference type="InterPro" id="IPR052721">
    <property type="entry name" value="ET_Amicyanin"/>
</dbReference>
<keyword evidence="3" id="KW-0813">Transport</keyword>
<evidence type="ECO:0000256" key="6">
    <source>
        <dbReference type="ARBA" id="ARBA00022982"/>
    </source>
</evidence>
<dbReference type="PRINTS" id="PR00155">
    <property type="entry name" value="AMICYANIN"/>
</dbReference>
<dbReference type="RefSeq" id="WP_378403079.1">
    <property type="nucleotide sequence ID" value="NZ_JBHTCS010000009.1"/>
</dbReference>
<dbReference type="EMBL" id="JBHTCS010000009">
    <property type="protein sequence ID" value="MFC7447755.1"/>
    <property type="molecule type" value="Genomic_DNA"/>
</dbReference>
<evidence type="ECO:0000256" key="5">
    <source>
        <dbReference type="ARBA" id="ARBA00022764"/>
    </source>
</evidence>
<organism evidence="10 11">
    <name type="scientific">Rhodococcus daqingensis</name>
    <dbReference type="NCBI Taxonomy" id="2479363"/>
    <lineage>
        <taxon>Bacteria</taxon>
        <taxon>Bacillati</taxon>
        <taxon>Actinomycetota</taxon>
        <taxon>Actinomycetes</taxon>
        <taxon>Mycobacteriales</taxon>
        <taxon>Nocardiaceae</taxon>
        <taxon>Rhodococcus</taxon>
    </lineage>
</organism>
<name>A0ABW2RVE7_9NOCA</name>
<protein>
    <submittedName>
        <fullName evidence="10">Plastocyanin/azurin family copper-binding protein</fullName>
    </submittedName>
</protein>
<evidence type="ECO:0000256" key="2">
    <source>
        <dbReference type="ARBA" id="ARBA00004418"/>
    </source>
</evidence>
<evidence type="ECO:0000313" key="11">
    <source>
        <dbReference type="Proteomes" id="UP001596484"/>
    </source>
</evidence>
<proteinExistence type="predicted"/>
<evidence type="ECO:0000313" key="10">
    <source>
        <dbReference type="EMBL" id="MFC7447755.1"/>
    </source>
</evidence>
<keyword evidence="6" id="KW-0249">Electron transport</keyword>
<comment type="cofactor">
    <cofactor evidence="1">
        <name>Cu cation</name>
        <dbReference type="ChEBI" id="CHEBI:23378"/>
    </cofactor>
</comment>
<keyword evidence="11" id="KW-1185">Reference proteome</keyword>
<dbReference type="Gene3D" id="2.60.40.420">
    <property type="entry name" value="Cupredoxins - blue copper proteins"/>
    <property type="match status" value="1"/>
</dbReference>
<comment type="caution">
    <text evidence="10">The sequence shown here is derived from an EMBL/GenBank/DDBJ whole genome shotgun (WGS) entry which is preliminary data.</text>
</comment>
<keyword evidence="7" id="KW-0186">Copper</keyword>